<dbReference type="Gene3D" id="3.20.20.140">
    <property type="entry name" value="Metal-dependent hydrolases"/>
    <property type="match status" value="1"/>
</dbReference>
<organism evidence="2 3">
    <name type="scientific">Novosphingobium clariflavum</name>
    <dbReference type="NCBI Taxonomy" id="2029884"/>
    <lineage>
        <taxon>Bacteria</taxon>
        <taxon>Pseudomonadati</taxon>
        <taxon>Pseudomonadota</taxon>
        <taxon>Alphaproteobacteria</taxon>
        <taxon>Sphingomonadales</taxon>
        <taxon>Sphingomonadaceae</taxon>
        <taxon>Novosphingobium</taxon>
    </lineage>
</organism>
<proteinExistence type="predicted"/>
<dbReference type="Proteomes" id="UP001589858">
    <property type="component" value="Unassembled WGS sequence"/>
</dbReference>
<evidence type="ECO:0000256" key="1">
    <source>
        <dbReference type="SAM" id="SignalP"/>
    </source>
</evidence>
<accession>A0ABV6S5T2</accession>
<evidence type="ECO:0000313" key="3">
    <source>
        <dbReference type="Proteomes" id="UP001589858"/>
    </source>
</evidence>
<reference evidence="2 3" key="1">
    <citation type="submission" date="2024-09" db="EMBL/GenBank/DDBJ databases">
        <authorList>
            <person name="Sun Q."/>
            <person name="Mori K."/>
        </authorList>
    </citation>
    <scope>NUCLEOTIDE SEQUENCE [LARGE SCALE GENOMIC DNA]</scope>
    <source>
        <strain evidence="2 3">CICC 11035S</strain>
    </source>
</reference>
<dbReference type="EMBL" id="JBHLTM010000027">
    <property type="protein sequence ID" value="MFC0684421.1"/>
    <property type="molecule type" value="Genomic_DNA"/>
</dbReference>
<sequence length="437" mass="44880">MSRRAILAAALAAAAFSPAAFAQDFAITNATVATGDGSAPIANGTVVVRGGKVVAAGAGVAVPAGVQSIDGTGKWVTPGLFAAVTDLGLLDVEGVKDSNDSEADESPFNAALDVSPAVNPDSEHIAVSREGGVTRATVSPYNGHSIFAGQGAVIDLGADPDAVTRARAFQFVQLGEQGARLAGGSRVAAHVALRNALREARELAASPNAARSPDALLTRADAAALAQVIDGRQPLYVGVERASDIRSVLALKTEFPRLDLVLVGATEGWLVAGDIAAAKVPVITMPLRDLPSAFEALAATQFNVGRMKKAGVKVAIGMFNTSNQPRYAPQEAGNLVALGKLPGAAGLTWGEAFAAITSVPAEISGMGGRNGGVRAGVLAPGAVGDVVIWDGDPLELSSAPLEVFIDGVKQPLDNHQSRLRQRYKSLDRTYLPKAYDW</sequence>
<feature type="signal peptide" evidence="1">
    <location>
        <begin position="1"/>
        <end position="22"/>
    </location>
</feature>
<gene>
    <name evidence="2" type="ORF">ACFFF8_07425</name>
</gene>
<keyword evidence="3" id="KW-1185">Reference proteome</keyword>
<dbReference type="SUPFAM" id="SSF51338">
    <property type="entry name" value="Composite domain of metallo-dependent hydrolases"/>
    <property type="match status" value="1"/>
</dbReference>
<dbReference type="PANTHER" id="PTHR43135:SF3">
    <property type="entry name" value="ALPHA-D-RIBOSE 1-METHYLPHOSPHONATE 5-TRIPHOSPHATE DIPHOSPHATASE"/>
    <property type="match status" value="1"/>
</dbReference>
<dbReference type="Gene3D" id="2.30.40.10">
    <property type="entry name" value="Urease, subunit C, domain 1"/>
    <property type="match status" value="1"/>
</dbReference>
<dbReference type="PANTHER" id="PTHR43135">
    <property type="entry name" value="ALPHA-D-RIBOSE 1-METHYLPHOSPHONATE 5-TRIPHOSPHATE DIPHOSPHATASE"/>
    <property type="match status" value="1"/>
</dbReference>
<comment type="caution">
    <text evidence="2">The sequence shown here is derived from an EMBL/GenBank/DDBJ whole genome shotgun (WGS) entry which is preliminary data.</text>
</comment>
<keyword evidence="1" id="KW-0732">Signal</keyword>
<dbReference type="SUPFAM" id="SSF51556">
    <property type="entry name" value="Metallo-dependent hydrolases"/>
    <property type="match status" value="1"/>
</dbReference>
<name>A0ABV6S5T2_9SPHN</name>
<dbReference type="InterPro" id="IPR032466">
    <property type="entry name" value="Metal_Hydrolase"/>
</dbReference>
<dbReference type="InterPro" id="IPR011059">
    <property type="entry name" value="Metal-dep_hydrolase_composite"/>
</dbReference>
<evidence type="ECO:0000313" key="2">
    <source>
        <dbReference type="EMBL" id="MFC0684421.1"/>
    </source>
</evidence>
<feature type="chain" id="PRO_5045651892" evidence="1">
    <location>
        <begin position="23"/>
        <end position="437"/>
    </location>
</feature>
<protein>
    <submittedName>
        <fullName evidence="2">Amidohydrolase</fullName>
    </submittedName>
</protein>
<dbReference type="RefSeq" id="WP_267219520.1">
    <property type="nucleotide sequence ID" value="NZ_JAPCWC010000004.1"/>
</dbReference>
<dbReference type="InterPro" id="IPR051781">
    <property type="entry name" value="Metallo-dep_Hydrolase"/>
</dbReference>